<keyword evidence="13 17" id="KW-0830">Ubiquinone</keyword>
<keyword evidence="6 17" id="KW-0679">Respiratory chain</keyword>
<dbReference type="InterPro" id="IPR003917">
    <property type="entry name" value="NADH_UbQ_OxRdtase_chain2"/>
</dbReference>
<accession>Q2M4E5</accession>
<evidence type="ECO:0000256" key="17">
    <source>
        <dbReference type="RuleBase" id="RU003403"/>
    </source>
</evidence>
<evidence type="ECO:0000256" key="3">
    <source>
        <dbReference type="ARBA" id="ARBA00012944"/>
    </source>
</evidence>
<dbReference type="AlphaFoldDB" id="Q2M4E5"/>
<proteinExistence type="inferred from homology"/>
<dbReference type="InterPro" id="IPR050175">
    <property type="entry name" value="Complex_I_Subunit_2"/>
</dbReference>
<gene>
    <name evidence="20" type="primary">ND2</name>
</gene>
<reference evidence="20" key="1">
    <citation type="journal article" date="2005" name="J. Biogeogr.">
        <title>Mainland colonization by island lizards.</title>
        <authorList>
            <person name="Nicholson K.E."/>
            <person name="Glor R.E."/>
            <person name="Kolbe J.J."/>
            <person name="Larson A."/>
            <person name="Hedges S.B."/>
            <person name="Losos J.B."/>
        </authorList>
    </citation>
    <scope>NUCLEOTIDE SEQUENCE</scope>
</reference>
<keyword evidence="5" id="KW-0813">Transport</keyword>
<evidence type="ECO:0000256" key="5">
    <source>
        <dbReference type="ARBA" id="ARBA00022448"/>
    </source>
</evidence>
<dbReference type="Pfam" id="PF00361">
    <property type="entry name" value="Proton_antipo_M"/>
    <property type="match status" value="1"/>
</dbReference>
<dbReference type="PRINTS" id="PR01436">
    <property type="entry name" value="NADHDHGNASE2"/>
</dbReference>
<evidence type="ECO:0000256" key="10">
    <source>
        <dbReference type="ARBA" id="ARBA00022982"/>
    </source>
</evidence>
<evidence type="ECO:0000256" key="6">
    <source>
        <dbReference type="ARBA" id="ARBA00022660"/>
    </source>
</evidence>
<feature type="domain" description="NADH dehydrogenase subunit 2 C-terminal" evidence="19">
    <location>
        <begin position="290"/>
        <end position="343"/>
    </location>
</feature>
<evidence type="ECO:0000256" key="15">
    <source>
        <dbReference type="ARBA" id="ARBA00023136"/>
    </source>
</evidence>
<feature type="transmembrane region" description="Helical" evidence="17">
    <location>
        <begin position="233"/>
        <end position="255"/>
    </location>
</feature>
<feature type="transmembrane region" description="Helical" evidence="17">
    <location>
        <begin position="275"/>
        <end position="294"/>
    </location>
</feature>
<comment type="function">
    <text evidence="17">Core subunit of the mitochondrial membrane respiratory chain NADH dehydrogenase (Complex I) which catalyzes electron transfer from NADH through the respiratory chain, using ubiquinone as an electron acceptor. Essential for the catalytic activity and assembly of complex I.</text>
</comment>
<feature type="transmembrane region" description="Helical" evidence="17">
    <location>
        <begin position="152"/>
        <end position="171"/>
    </location>
</feature>
<dbReference type="InterPro" id="IPR001750">
    <property type="entry name" value="ND/Mrp_TM"/>
</dbReference>
<evidence type="ECO:0000256" key="13">
    <source>
        <dbReference type="ARBA" id="ARBA00023075"/>
    </source>
</evidence>
<evidence type="ECO:0000256" key="1">
    <source>
        <dbReference type="ARBA" id="ARBA00004448"/>
    </source>
</evidence>
<name>Q2M4E5_9SAUR</name>
<evidence type="ECO:0000256" key="11">
    <source>
        <dbReference type="ARBA" id="ARBA00022989"/>
    </source>
</evidence>
<dbReference type="Pfam" id="PF06444">
    <property type="entry name" value="NADH_dehy_S2_C"/>
    <property type="match status" value="1"/>
</dbReference>
<dbReference type="GO" id="GO:0008137">
    <property type="term" value="F:NADH dehydrogenase (ubiquinone) activity"/>
    <property type="evidence" value="ECO:0007669"/>
    <property type="project" value="UniProtKB-EC"/>
</dbReference>
<feature type="domain" description="NADH:quinone oxidoreductase/Mrp antiporter transmembrane" evidence="18">
    <location>
        <begin position="25"/>
        <end position="288"/>
    </location>
</feature>
<protein>
    <recommendedName>
        <fullName evidence="4 17">NADH-ubiquinone oxidoreductase chain 2</fullName>
        <ecNumber evidence="3 17">7.1.1.2</ecNumber>
    </recommendedName>
</protein>
<feature type="transmembrane region" description="Helical" evidence="17">
    <location>
        <begin position="59"/>
        <end position="76"/>
    </location>
</feature>
<dbReference type="PANTHER" id="PTHR46552">
    <property type="entry name" value="NADH-UBIQUINONE OXIDOREDUCTASE CHAIN 2"/>
    <property type="match status" value="1"/>
</dbReference>
<keyword evidence="7 17" id="KW-0812">Transmembrane</keyword>
<keyword evidence="11 17" id="KW-1133">Transmembrane helix</keyword>
<dbReference type="GO" id="GO:0005743">
    <property type="term" value="C:mitochondrial inner membrane"/>
    <property type="evidence" value="ECO:0007669"/>
    <property type="project" value="UniProtKB-SubCell"/>
</dbReference>
<dbReference type="EC" id="7.1.1.2" evidence="3 17"/>
<dbReference type="PANTHER" id="PTHR46552:SF1">
    <property type="entry name" value="NADH-UBIQUINONE OXIDOREDUCTASE CHAIN 2"/>
    <property type="match status" value="1"/>
</dbReference>
<keyword evidence="9 17" id="KW-1278">Translocase</keyword>
<keyword evidence="8 17" id="KW-0999">Mitochondrion inner membrane</keyword>
<evidence type="ECO:0000256" key="12">
    <source>
        <dbReference type="ARBA" id="ARBA00023027"/>
    </source>
</evidence>
<organism evidence="20">
    <name type="scientific">Anolis cupeyalensis</name>
    <dbReference type="NCBI Taxonomy" id="323578"/>
    <lineage>
        <taxon>Eukaryota</taxon>
        <taxon>Metazoa</taxon>
        <taxon>Chordata</taxon>
        <taxon>Craniata</taxon>
        <taxon>Vertebrata</taxon>
        <taxon>Euteleostomi</taxon>
        <taxon>Lepidosauria</taxon>
        <taxon>Squamata</taxon>
        <taxon>Bifurcata</taxon>
        <taxon>Unidentata</taxon>
        <taxon>Episquamata</taxon>
        <taxon>Toxicofera</taxon>
        <taxon>Iguania</taxon>
        <taxon>Dactyloidae</taxon>
        <taxon>Anolis</taxon>
    </lineage>
</organism>
<dbReference type="EMBL" id="AY909749">
    <property type="protein sequence ID" value="AAZ06487.1"/>
    <property type="molecule type" value="Genomic_DNA"/>
</dbReference>
<dbReference type="GO" id="GO:0006120">
    <property type="term" value="P:mitochondrial electron transport, NADH to ubiquinone"/>
    <property type="evidence" value="ECO:0007669"/>
    <property type="project" value="InterPro"/>
</dbReference>
<evidence type="ECO:0000259" key="18">
    <source>
        <dbReference type="Pfam" id="PF00361"/>
    </source>
</evidence>
<dbReference type="InterPro" id="IPR010933">
    <property type="entry name" value="NADH_DH_su2_C"/>
</dbReference>
<comment type="subcellular location">
    <subcellularLocation>
        <location evidence="1 17">Mitochondrion inner membrane</location>
        <topology evidence="1 17">Multi-pass membrane protein</topology>
    </subcellularLocation>
</comment>
<evidence type="ECO:0000256" key="9">
    <source>
        <dbReference type="ARBA" id="ARBA00022967"/>
    </source>
</evidence>
<feature type="transmembrane region" description="Helical" evidence="17">
    <location>
        <begin position="96"/>
        <end position="115"/>
    </location>
</feature>
<comment type="similarity">
    <text evidence="2 17">Belongs to the complex I subunit 2 family.</text>
</comment>
<keyword evidence="14 17" id="KW-0496">Mitochondrion</keyword>
<evidence type="ECO:0000256" key="4">
    <source>
        <dbReference type="ARBA" id="ARBA00021008"/>
    </source>
</evidence>
<comment type="catalytic activity">
    <reaction evidence="16 17">
        <text>a ubiquinone + NADH + 5 H(+)(in) = a ubiquinol + NAD(+) + 4 H(+)(out)</text>
        <dbReference type="Rhea" id="RHEA:29091"/>
        <dbReference type="Rhea" id="RHEA-COMP:9565"/>
        <dbReference type="Rhea" id="RHEA-COMP:9566"/>
        <dbReference type="ChEBI" id="CHEBI:15378"/>
        <dbReference type="ChEBI" id="CHEBI:16389"/>
        <dbReference type="ChEBI" id="CHEBI:17976"/>
        <dbReference type="ChEBI" id="CHEBI:57540"/>
        <dbReference type="ChEBI" id="CHEBI:57945"/>
        <dbReference type="EC" id="7.1.1.2"/>
    </reaction>
</comment>
<feature type="transmembrane region" description="Helical" evidence="17">
    <location>
        <begin position="324"/>
        <end position="343"/>
    </location>
</feature>
<evidence type="ECO:0000259" key="19">
    <source>
        <dbReference type="Pfam" id="PF06444"/>
    </source>
</evidence>
<sequence length="344" mass="38304">MSPTIYMIILTSLATGTIITTASFHWLMAWIGLEINTLAIIPIISTMHHPRSTEAATKYFLTQAAASALILFSSMINAWQTGSWDITQLSSTPSHILLITALAMKLGLAPLHFWLPEVMQGSTMNTALIIITWQKLAPMSLIFLTMNNLSTSILLTLGLLSTLIGGWAGLNQTQTRKIMAYSSIAHLGWMAAISSILTNILILNLLIYLVMTTSMFCFLITTNSKTIKDTATIWTLSPMMTIMMMLLLLSLGGLPPLTGFLPKWLIMEELINQNLILLITMMALSSLLSLFFYIRLAYTTTLTLSPNTTQTTFKWRFYPNMKTLIMIPTMISTLMLPMMPTMLT</sequence>
<evidence type="ECO:0000256" key="16">
    <source>
        <dbReference type="ARBA" id="ARBA00049551"/>
    </source>
</evidence>
<keyword evidence="15 17" id="KW-0472">Membrane</keyword>
<evidence type="ECO:0000256" key="2">
    <source>
        <dbReference type="ARBA" id="ARBA00007012"/>
    </source>
</evidence>
<geneLocation type="mitochondrion" evidence="20"/>
<keyword evidence="10 17" id="KW-0249">Electron transport</keyword>
<evidence type="ECO:0000256" key="8">
    <source>
        <dbReference type="ARBA" id="ARBA00022792"/>
    </source>
</evidence>
<evidence type="ECO:0000256" key="7">
    <source>
        <dbReference type="ARBA" id="ARBA00022692"/>
    </source>
</evidence>
<evidence type="ECO:0000313" key="20">
    <source>
        <dbReference type="EMBL" id="AAZ06487.1"/>
    </source>
</evidence>
<keyword evidence="12 17" id="KW-0520">NAD</keyword>
<evidence type="ECO:0000256" key="14">
    <source>
        <dbReference type="ARBA" id="ARBA00023128"/>
    </source>
</evidence>